<name>A0A8D9L2H4_PARDI</name>
<sequence length="48" mass="5845">MYAFEDHHAHRDGPEDVDGYVTLRKIYWLIAHNIFRLKVNLIQDKYNQ</sequence>
<accession>A0A8D9L2H4</accession>
<comment type="caution">
    <text evidence="1">The sequence shown here is derived from an EMBL/GenBank/DDBJ whole genome shotgun (WGS) entry which is preliminary data.</text>
</comment>
<protein>
    <submittedName>
        <fullName evidence="1">Uncharacterized protein</fullName>
    </submittedName>
</protein>
<dbReference type="Proteomes" id="UP000095455">
    <property type="component" value="Unassembled WGS sequence"/>
</dbReference>
<dbReference type="EMBL" id="CYYK01000002">
    <property type="protein sequence ID" value="CUN52328.1"/>
    <property type="molecule type" value="Genomic_DNA"/>
</dbReference>
<reference evidence="1 2" key="1">
    <citation type="submission" date="2015-09" db="EMBL/GenBank/DDBJ databases">
        <authorList>
            <consortium name="Pathogen Informatics"/>
        </authorList>
    </citation>
    <scope>NUCLEOTIDE SEQUENCE [LARGE SCALE GENOMIC DNA]</scope>
    <source>
        <strain evidence="1 2">2789STDY5608822</strain>
    </source>
</reference>
<dbReference type="RefSeq" id="WP_005856228.1">
    <property type="nucleotide sequence ID" value="NZ_CAXSPS010000004.1"/>
</dbReference>
<dbReference type="AlphaFoldDB" id="A0A8D9L2H4"/>
<gene>
    <name evidence="1" type="ORF">ERS852380_00498</name>
</gene>
<evidence type="ECO:0000313" key="2">
    <source>
        <dbReference type="Proteomes" id="UP000095455"/>
    </source>
</evidence>
<organism evidence="1 2">
    <name type="scientific">Parabacteroides distasonis</name>
    <dbReference type="NCBI Taxonomy" id="823"/>
    <lineage>
        <taxon>Bacteria</taxon>
        <taxon>Pseudomonadati</taxon>
        <taxon>Bacteroidota</taxon>
        <taxon>Bacteroidia</taxon>
        <taxon>Bacteroidales</taxon>
        <taxon>Tannerellaceae</taxon>
        <taxon>Parabacteroides</taxon>
    </lineage>
</organism>
<proteinExistence type="predicted"/>
<evidence type="ECO:0000313" key="1">
    <source>
        <dbReference type="EMBL" id="CUN52328.1"/>
    </source>
</evidence>